<sequence length="23" mass="2392">MMPAAAKIGGYASWKIEKPIASA</sequence>
<accession>Q0G0R3</accession>
<comment type="caution">
    <text evidence="1">The sequence shown here is derived from an EMBL/GenBank/DDBJ whole genome shotgun (WGS) entry which is preliminary data.</text>
</comment>
<dbReference type="AlphaFoldDB" id="Q0G0R3"/>
<dbReference type="Proteomes" id="UP000004310">
    <property type="component" value="Unassembled WGS sequence"/>
</dbReference>
<proteinExistence type="predicted"/>
<dbReference type="HOGENOM" id="CLU_3422879_0_0_5"/>
<keyword evidence="2" id="KW-1185">Reference proteome</keyword>
<protein>
    <submittedName>
        <fullName evidence="1">Uncharacterized protein</fullName>
    </submittedName>
</protein>
<evidence type="ECO:0000313" key="2">
    <source>
        <dbReference type="Proteomes" id="UP000004310"/>
    </source>
</evidence>
<reference evidence="1 2" key="1">
    <citation type="journal article" date="2010" name="J. Bacteriol.">
        <title>Genome sequence of Fulvimarina pelagi HTCC2506T, a Mn(II)-oxidizing alphaproteobacterium possessing an aerobic anoxygenic photosynthetic gene cluster and Xanthorhodopsin.</title>
        <authorList>
            <person name="Kang I."/>
            <person name="Oh H.M."/>
            <person name="Lim S.I."/>
            <person name="Ferriera S."/>
            <person name="Giovannoni S.J."/>
            <person name="Cho J.C."/>
        </authorList>
    </citation>
    <scope>NUCLEOTIDE SEQUENCE [LARGE SCALE GENOMIC DNA]</scope>
    <source>
        <strain evidence="1 2">HTCC2506</strain>
    </source>
</reference>
<name>Q0G0R3_9HYPH</name>
<organism evidence="1 2">
    <name type="scientific">Fulvimarina pelagi HTCC2506</name>
    <dbReference type="NCBI Taxonomy" id="314231"/>
    <lineage>
        <taxon>Bacteria</taxon>
        <taxon>Pseudomonadati</taxon>
        <taxon>Pseudomonadota</taxon>
        <taxon>Alphaproteobacteria</taxon>
        <taxon>Hyphomicrobiales</taxon>
        <taxon>Aurantimonadaceae</taxon>
        <taxon>Fulvimarina</taxon>
    </lineage>
</organism>
<dbReference type="EMBL" id="AATP01000005">
    <property type="protein sequence ID" value="EAU40926.1"/>
    <property type="molecule type" value="Genomic_DNA"/>
</dbReference>
<evidence type="ECO:0000313" key="1">
    <source>
        <dbReference type="EMBL" id="EAU40926.1"/>
    </source>
</evidence>
<gene>
    <name evidence="1" type="ORF">FP2506_18599</name>
</gene>